<dbReference type="EMBL" id="JALQCW010000105">
    <property type="protein sequence ID" value="MCK9802033.1"/>
    <property type="molecule type" value="Genomic_DNA"/>
</dbReference>
<dbReference type="RefSeq" id="WP_268267158.1">
    <property type="nucleotide sequence ID" value="NZ_JALQCW010000105.1"/>
</dbReference>
<evidence type="ECO:0000256" key="1">
    <source>
        <dbReference type="SAM" id="Phobius"/>
    </source>
</evidence>
<keyword evidence="1" id="KW-0812">Transmembrane</keyword>
<gene>
    <name evidence="2" type="ORF">M1B34_31340</name>
</gene>
<reference evidence="2 3" key="2">
    <citation type="journal article" date="2023" name="Plant Pathol.">
        <title>Dismantling and reorganizing Pseudomonas marginalis sensu#lato.</title>
        <authorList>
            <person name="Sawada H."/>
            <person name="Fujikawa T."/>
            <person name="Satou M."/>
        </authorList>
    </citation>
    <scope>NUCLEOTIDE SEQUENCE [LARGE SCALE GENOMIC DNA]</scope>
    <source>
        <strain evidence="2 3">MAFF 302030</strain>
    </source>
</reference>
<sequence>MSAQLLIALSAAIVLALGLLHLFFTFFGTRFQPRDAALGEQMKVVSPRITGQTSMWRAWVGFNASHSLGAMLFGLIYGYLALSQPLLLQHSSFLLGLGALFLASLLLLARRYWFRVPLIGISCALVLYLSGLSLL</sequence>
<comment type="caution">
    <text evidence="2">The sequence shown here is derived from an EMBL/GenBank/DDBJ whole genome shotgun (WGS) entry which is preliminary data.</text>
</comment>
<protein>
    <submittedName>
        <fullName evidence="2">Uncharacterized protein</fullName>
    </submittedName>
</protein>
<dbReference type="Proteomes" id="UP001155059">
    <property type="component" value="Unassembled WGS sequence"/>
</dbReference>
<organism evidence="2 3">
    <name type="scientific">Pseudomonas morbosilactucae</name>
    <dbReference type="NCBI Taxonomy" id="2938197"/>
    <lineage>
        <taxon>Bacteria</taxon>
        <taxon>Pseudomonadati</taxon>
        <taxon>Pseudomonadota</taxon>
        <taxon>Gammaproteobacteria</taxon>
        <taxon>Pseudomonadales</taxon>
        <taxon>Pseudomonadaceae</taxon>
        <taxon>Pseudomonas</taxon>
    </lineage>
</organism>
<evidence type="ECO:0000313" key="2">
    <source>
        <dbReference type="EMBL" id="MCK9802033.1"/>
    </source>
</evidence>
<feature type="transmembrane region" description="Helical" evidence="1">
    <location>
        <begin position="58"/>
        <end position="80"/>
    </location>
</feature>
<proteinExistence type="predicted"/>
<evidence type="ECO:0000313" key="3">
    <source>
        <dbReference type="Proteomes" id="UP001155059"/>
    </source>
</evidence>
<feature type="transmembrane region" description="Helical" evidence="1">
    <location>
        <begin position="116"/>
        <end position="134"/>
    </location>
</feature>
<keyword evidence="1" id="KW-0472">Membrane</keyword>
<dbReference type="AlphaFoldDB" id="A0A9X1Z146"/>
<keyword evidence="1" id="KW-1133">Transmembrane helix</keyword>
<feature type="transmembrane region" description="Helical" evidence="1">
    <location>
        <begin position="86"/>
        <end position="109"/>
    </location>
</feature>
<accession>A0A9X1Z146</accession>
<dbReference type="InterPro" id="IPR058068">
    <property type="entry name" value="LIC_13387-like"/>
</dbReference>
<feature type="transmembrane region" description="Helical" evidence="1">
    <location>
        <begin position="6"/>
        <end position="27"/>
    </location>
</feature>
<reference evidence="2 3" key="1">
    <citation type="journal article" date="2022" name="Int. J. Syst. Evol. Microbiol.">
        <title>Pseudomonas aegrilactucae sp. nov. and Pseudomonas morbosilactucae sp. nov., pathogens causing bacterial rot of lettuce in Japan.</title>
        <authorList>
            <person name="Sawada H."/>
            <person name="Fujikawa T."/>
            <person name="Satou M."/>
        </authorList>
    </citation>
    <scope>NUCLEOTIDE SEQUENCE [LARGE SCALE GENOMIC DNA]</scope>
    <source>
        <strain evidence="2 3">MAFF 302030</strain>
    </source>
</reference>
<name>A0A9X1Z146_9PSED</name>
<dbReference type="NCBIfam" id="NF047765">
    <property type="entry name" value="LIC_13387_fam"/>
    <property type="match status" value="1"/>
</dbReference>